<evidence type="ECO:0000256" key="2">
    <source>
        <dbReference type="RuleBase" id="RU364082"/>
    </source>
</evidence>
<feature type="domain" description="RmlD-like substrate binding" evidence="3">
    <location>
        <begin position="7"/>
        <end position="279"/>
    </location>
</feature>
<dbReference type="SUPFAM" id="SSF51735">
    <property type="entry name" value="NAD(P)-binding Rossmann-fold domains"/>
    <property type="match status" value="1"/>
</dbReference>
<comment type="pathway">
    <text evidence="2">Carbohydrate biosynthesis; dTDP-L-rhamnose biosynthesis.</text>
</comment>
<dbReference type="Pfam" id="PF04321">
    <property type="entry name" value="RmlD_sub_bind"/>
    <property type="match status" value="1"/>
</dbReference>
<dbReference type="PANTHER" id="PTHR10491:SF4">
    <property type="entry name" value="METHIONINE ADENOSYLTRANSFERASE 2 SUBUNIT BETA"/>
    <property type="match status" value="1"/>
</dbReference>
<dbReference type="InterPro" id="IPR029903">
    <property type="entry name" value="RmlD-like-bd"/>
</dbReference>
<gene>
    <name evidence="4" type="ORF">ACCQ41_07020</name>
</gene>
<keyword evidence="2" id="KW-0521">NADP</keyword>
<dbReference type="PANTHER" id="PTHR10491">
    <property type="entry name" value="DTDP-4-DEHYDRORHAMNOSE REDUCTASE"/>
    <property type="match status" value="1"/>
</dbReference>
<keyword evidence="2" id="KW-0560">Oxidoreductase</keyword>
<proteinExistence type="inferred from homology"/>
<accession>A0ABW9MAJ2</accession>
<dbReference type="RefSeq" id="WP_410031654.1">
    <property type="nucleotide sequence ID" value="NZ_JBGMEI010000010.1"/>
</dbReference>
<dbReference type="CDD" id="cd05254">
    <property type="entry name" value="dTDP_HR_like_SDR_e"/>
    <property type="match status" value="1"/>
</dbReference>
<comment type="function">
    <text evidence="2">Catalyzes the reduction of dTDP-6-deoxy-L-lyxo-4-hexulose to yield dTDP-L-rhamnose.</text>
</comment>
<evidence type="ECO:0000313" key="5">
    <source>
        <dbReference type="Proteomes" id="UP001637996"/>
    </source>
</evidence>
<dbReference type="InterPro" id="IPR005913">
    <property type="entry name" value="dTDP_dehydrorham_reduct"/>
</dbReference>
<reference evidence="4 5" key="1">
    <citation type="journal article" date="2025" name="Anaerobe">
        <title>Description of Anaerococcus kampingiae sp. nov., Anaerococcus groningensis sp. nov., Anaerococcus martiniensis sp. nov., and Anaerococcus cruorum sp. nov., isolated from human clinical specimens.</title>
        <authorList>
            <person name="Boiten K.E."/>
            <person name="Meijer J."/>
            <person name="van Wezel E.M."/>
            <person name="Veloo A.C.M."/>
        </authorList>
    </citation>
    <scope>NUCLEOTIDE SEQUENCE [LARGE SCALE GENOMIC DNA]</scope>
    <source>
        <strain evidence="4 5">ENR0831</strain>
    </source>
</reference>
<dbReference type="Gene3D" id="3.90.25.10">
    <property type="entry name" value="UDP-galactose 4-epimerase, domain 1"/>
    <property type="match status" value="1"/>
</dbReference>
<protein>
    <recommendedName>
        <fullName evidence="2">dTDP-4-dehydrorhamnose reductase</fullName>
        <ecNumber evidence="2">1.1.1.133</ecNumber>
    </recommendedName>
</protein>
<evidence type="ECO:0000313" key="4">
    <source>
        <dbReference type="EMBL" id="MFO3665993.1"/>
    </source>
</evidence>
<organism evidence="4 5">
    <name type="scientific">Anaerococcus martiniensis</name>
    <dbReference type="NCBI Taxonomy" id="3115615"/>
    <lineage>
        <taxon>Bacteria</taxon>
        <taxon>Bacillati</taxon>
        <taxon>Bacillota</taxon>
        <taxon>Tissierellia</taxon>
        <taxon>Tissierellales</taxon>
        <taxon>Peptoniphilaceae</taxon>
        <taxon>Anaerococcus</taxon>
    </lineage>
</organism>
<evidence type="ECO:0000256" key="1">
    <source>
        <dbReference type="ARBA" id="ARBA00010944"/>
    </source>
</evidence>
<name>A0ABW9MAJ2_9FIRM</name>
<dbReference type="InterPro" id="IPR036291">
    <property type="entry name" value="NAD(P)-bd_dom_sf"/>
</dbReference>
<dbReference type="Proteomes" id="UP001637996">
    <property type="component" value="Unassembled WGS sequence"/>
</dbReference>
<keyword evidence="5" id="KW-1185">Reference proteome</keyword>
<comment type="caution">
    <text evidence="4">The sequence shown here is derived from an EMBL/GenBank/DDBJ whole genome shotgun (WGS) entry which is preliminary data.</text>
</comment>
<dbReference type="EC" id="1.1.1.133" evidence="2"/>
<evidence type="ECO:0000259" key="3">
    <source>
        <dbReference type="Pfam" id="PF04321"/>
    </source>
</evidence>
<sequence length="287" mass="32338">MRIAREKIWISGSSGRLGTSMLRLLDPLDAEIIATDKNEVDITNLDKVTQFVGRIRPHTIINCSGLSNRDKCEANPDAAYLLNAIGARNIAIASNKYMAKLVQLSTADVFDGKSFKSYTEFDKANPLNVYGKSKFEGENYVREFSNHHFIVRVSRLYSRENQLVENILKEAEKGEVRIAKDLFVSPTSAHELANFLIKLIDTNYYGTYHASADGYTSMKDFVAEILSYTGKNATIIETSDDERLSQKPGFFALDDYILKITGGDKIPNWKETLHQYIDREGLNGKTK</sequence>
<dbReference type="EMBL" id="JBGMEI010000010">
    <property type="protein sequence ID" value="MFO3665993.1"/>
    <property type="molecule type" value="Genomic_DNA"/>
</dbReference>
<dbReference type="Gene3D" id="3.40.50.720">
    <property type="entry name" value="NAD(P)-binding Rossmann-like Domain"/>
    <property type="match status" value="1"/>
</dbReference>
<comment type="similarity">
    <text evidence="1 2">Belongs to the dTDP-4-dehydrorhamnose reductase family.</text>
</comment>